<sequence>MASQHSTRKDTSGKSQPPSRETKKSLSNKPLAFQTYYHSGRYTPNFPSRSTSDPTYTSSPDTQNPNSDSSSNEDLRGVTPDDPVFLVPNNKVN</sequence>
<protein>
    <submittedName>
        <fullName evidence="2">Uncharacterized protein</fullName>
    </submittedName>
</protein>
<feature type="compositionally biased region" description="Polar residues" evidence="1">
    <location>
        <begin position="63"/>
        <end position="72"/>
    </location>
</feature>
<reference evidence="2" key="1">
    <citation type="submission" date="2021-02" db="EMBL/GenBank/DDBJ databases">
        <authorList>
            <person name="Nowell W R."/>
        </authorList>
    </citation>
    <scope>NUCLEOTIDE SEQUENCE</scope>
</reference>
<evidence type="ECO:0000256" key="1">
    <source>
        <dbReference type="SAM" id="MobiDB-lite"/>
    </source>
</evidence>
<evidence type="ECO:0000313" key="2">
    <source>
        <dbReference type="EMBL" id="CAF4195784.1"/>
    </source>
</evidence>
<dbReference type="EMBL" id="CAJOAY010008960">
    <property type="protein sequence ID" value="CAF4195784.1"/>
    <property type="molecule type" value="Genomic_DNA"/>
</dbReference>
<proteinExistence type="predicted"/>
<name>A0A820BR66_9BILA</name>
<feature type="compositionally biased region" description="Low complexity" evidence="1">
    <location>
        <begin position="47"/>
        <end position="62"/>
    </location>
</feature>
<evidence type="ECO:0000313" key="3">
    <source>
        <dbReference type="Proteomes" id="UP000663881"/>
    </source>
</evidence>
<accession>A0A820BR66</accession>
<gene>
    <name evidence="2" type="ORF">OKA104_LOCUS40696</name>
</gene>
<dbReference type="Proteomes" id="UP000663881">
    <property type="component" value="Unassembled WGS sequence"/>
</dbReference>
<dbReference type="AlphaFoldDB" id="A0A820BR66"/>
<feature type="region of interest" description="Disordered" evidence="1">
    <location>
        <begin position="1"/>
        <end position="93"/>
    </location>
</feature>
<comment type="caution">
    <text evidence="2">The sequence shown here is derived from an EMBL/GenBank/DDBJ whole genome shotgun (WGS) entry which is preliminary data.</text>
</comment>
<organism evidence="2 3">
    <name type="scientific">Adineta steineri</name>
    <dbReference type="NCBI Taxonomy" id="433720"/>
    <lineage>
        <taxon>Eukaryota</taxon>
        <taxon>Metazoa</taxon>
        <taxon>Spiralia</taxon>
        <taxon>Gnathifera</taxon>
        <taxon>Rotifera</taxon>
        <taxon>Eurotatoria</taxon>
        <taxon>Bdelloidea</taxon>
        <taxon>Adinetida</taxon>
        <taxon>Adinetidae</taxon>
        <taxon>Adineta</taxon>
    </lineage>
</organism>